<dbReference type="Pfam" id="PF00069">
    <property type="entry name" value="Pkinase"/>
    <property type="match status" value="1"/>
</dbReference>
<dbReference type="OMA" id="WKANAIN"/>
<comment type="catalytic activity">
    <reaction evidence="8">
        <text>L-threonyl-[protein] + ATP = O-phospho-L-threonyl-[protein] + ADP + H(+)</text>
        <dbReference type="Rhea" id="RHEA:46608"/>
        <dbReference type="Rhea" id="RHEA-COMP:11060"/>
        <dbReference type="Rhea" id="RHEA-COMP:11605"/>
        <dbReference type="ChEBI" id="CHEBI:15378"/>
        <dbReference type="ChEBI" id="CHEBI:30013"/>
        <dbReference type="ChEBI" id="CHEBI:30616"/>
        <dbReference type="ChEBI" id="CHEBI:61977"/>
        <dbReference type="ChEBI" id="CHEBI:456216"/>
        <dbReference type="EC" id="2.7.12.2"/>
    </reaction>
</comment>
<comment type="catalytic activity">
    <reaction evidence="7">
        <text>L-seryl-[protein] + ATP = O-phospho-L-seryl-[protein] + ADP + H(+)</text>
        <dbReference type="Rhea" id="RHEA:17989"/>
        <dbReference type="Rhea" id="RHEA-COMP:9863"/>
        <dbReference type="Rhea" id="RHEA-COMP:11604"/>
        <dbReference type="ChEBI" id="CHEBI:15378"/>
        <dbReference type="ChEBI" id="CHEBI:29999"/>
        <dbReference type="ChEBI" id="CHEBI:30616"/>
        <dbReference type="ChEBI" id="CHEBI:83421"/>
        <dbReference type="ChEBI" id="CHEBI:456216"/>
        <dbReference type="EC" id="2.7.12.2"/>
    </reaction>
</comment>
<dbReference type="PANTHER" id="PTHR48013">
    <property type="entry name" value="DUAL SPECIFICITY MITOGEN-ACTIVATED PROTEIN KINASE KINASE 5-RELATED"/>
    <property type="match status" value="1"/>
</dbReference>
<evidence type="ECO:0000256" key="7">
    <source>
        <dbReference type="ARBA" id="ARBA00049014"/>
    </source>
</evidence>
<dbReference type="InterPro" id="IPR000719">
    <property type="entry name" value="Prot_kinase_dom"/>
</dbReference>
<keyword evidence="4" id="KW-0067">ATP-binding</keyword>
<reference evidence="13" key="2">
    <citation type="submission" date="2012-11" db="EMBL/GenBank/DDBJ databases">
        <authorList>
            <person name="Kuo A."/>
            <person name="Curtis B.A."/>
            <person name="Tanifuji G."/>
            <person name="Burki F."/>
            <person name="Gruber A."/>
            <person name="Irimia M."/>
            <person name="Maruyama S."/>
            <person name="Arias M.C."/>
            <person name="Ball S.G."/>
            <person name="Gile G.H."/>
            <person name="Hirakawa Y."/>
            <person name="Hopkins J.F."/>
            <person name="Rensing S.A."/>
            <person name="Schmutz J."/>
            <person name="Symeonidi A."/>
            <person name="Elias M."/>
            <person name="Eveleigh R.J."/>
            <person name="Herman E.K."/>
            <person name="Klute M.J."/>
            <person name="Nakayama T."/>
            <person name="Obornik M."/>
            <person name="Reyes-Prieto A."/>
            <person name="Armbrust E.V."/>
            <person name="Aves S.J."/>
            <person name="Beiko R.G."/>
            <person name="Coutinho P."/>
            <person name="Dacks J.B."/>
            <person name="Durnford D.G."/>
            <person name="Fast N.M."/>
            <person name="Green B.R."/>
            <person name="Grisdale C."/>
            <person name="Hempe F."/>
            <person name="Henrissat B."/>
            <person name="Hoppner M.P."/>
            <person name="Ishida K.-I."/>
            <person name="Kim E."/>
            <person name="Koreny L."/>
            <person name="Kroth P.G."/>
            <person name="Liu Y."/>
            <person name="Malik S.-B."/>
            <person name="Maier U.G."/>
            <person name="McRose D."/>
            <person name="Mock T."/>
            <person name="Neilson J.A."/>
            <person name="Onodera N.T."/>
            <person name="Poole A.M."/>
            <person name="Pritham E.J."/>
            <person name="Richards T.A."/>
            <person name="Rocap G."/>
            <person name="Roy S.W."/>
            <person name="Sarai C."/>
            <person name="Schaack S."/>
            <person name="Shirato S."/>
            <person name="Slamovits C.H."/>
            <person name="Spencer D.F."/>
            <person name="Suzuki S."/>
            <person name="Worden A.Z."/>
            <person name="Zauner S."/>
            <person name="Barry K."/>
            <person name="Bell C."/>
            <person name="Bharti A.K."/>
            <person name="Crow J.A."/>
            <person name="Grimwood J."/>
            <person name="Kramer R."/>
            <person name="Lindquist E."/>
            <person name="Lucas S."/>
            <person name="Salamov A."/>
            <person name="McFadden G.I."/>
            <person name="Lane C.E."/>
            <person name="Keeling P.J."/>
            <person name="Gray M.W."/>
            <person name="Grigoriev I.V."/>
            <person name="Archibald J.M."/>
        </authorList>
    </citation>
    <scope>NUCLEOTIDE SEQUENCE</scope>
    <source>
        <strain evidence="13">CCMP2712</strain>
    </source>
</reference>
<keyword evidence="1" id="KW-0808">Transferase</keyword>
<evidence type="ECO:0000313" key="12">
    <source>
        <dbReference type="EnsemblProtists" id="EKX40355"/>
    </source>
</evidence>
<evidence type="ECO:0000256" key="2">
    <source>
        <dbReference type="ARBA" id="ARBA00022741"/>
    </source>
</evidence>
<dbReference type="SUPFAM" id="SSF56112">
    <property type="entry name" value="Protein kinase-like (PK-like)"/>
    <property type="match status" value="1"/>
</dbReference>
<name>L1IWY7_GUITC</name>
<dbReference type="EC" id="2.7.12.2" evidence="6"/>
<keyword evidence="3" id="KW-0418">Kinase</keyword>
<dbReference type="GeneID" id="17297050"/>
<evidence type="ECO:0000313" key="11">
    <source>
        <dbReference type="EMBL" id="EKX40355.1"/>
    </source>
</evidence>
<dbReference type="eggNOG" id="KOG0581">
    <property type="taxonomic scope" value="Eukaryota"/>
</dbReference>
<protein>
    <recommendedName>
        <fullName evidence="6">mitogen-activated protein kinase kinase</fullName>
        <ecNumber evidence="6">2.7.12.2</ecNumber>
    </recommendedName>
</protein>
<accession>L1IWY7</accession>
<dbReference type="PROSITE" id="PS50011">
    <property type="entry name" value="PROTEIN_KINASE_DOM"/>
    <property type="match status" value="1"/>
</dbReference>
<evidence type="ECO:0000256" key="6">
    <source>
        <dbReference type="ARBA" id="ARBA00038999"/>
    </source>
</evidence>
<comment type="catalytic activity">
    <reaction evidence="9">
        <text>L-tyrosyl-[protein] + ATP = O-phospho-L-tyrosyl-[protein] + ADP + H(+)</text>
        <dbReference type="Rhea" id="RHEA:10596"/>
        <dbReference type="Rhea" id="RHEA-COMP:10136"/>
        <dbReference type="Rhea" id="RHEA-COMP:20101"/>
        <dbReference type="ChEBI" id="CHEBI:15378"/>
        <dbReference type="ChEBI" id="CHEBI:30616"/>
        <dbReference type="ChEBI" id="CHEBI:46858"/>
        <dbReference type="ChEBI" id="CHEBI:61978"/>
        <dbReference type="ChEBI" id="CHEBI:456216"/>
        <dbReference type="EC" id="2.7.12.2"/>
    </reaction>
</comment>
<dbReference type="EMBL" id="JH993032">
    <property type="protein sequence ID" value="EKX40355.1"/>
    <property type="molecule type" value="Genomic_DNA"/>
</dbReference>
<dbReference type="PaxDb" id="55529-EKX40355"/>
<dbReference type="GO" id="GO:0004708">
    <property type="term" value="F:MAP kinase kinase activity"/>
    <property type="evidence" value="ECO:0007669"/>
    <property type="project" value="UniProtKB-EC"/>
</dbReference>
<dbReference type="KEGG" id="gtt:GUITHDRAFT_113592"/>
<evidence type="ECO:0000259" key="10">
    <source>
        <dbReference type="PROSITE" id="PS50011"/>
    </source>
</evidence>
<evidence type="ECO:0000256" key="9">
    <source>
        <dbReference type="ARBA" id="ARBA00051693"/>
    </source>
</evidence>
<dbReference type="InterPro" id="IPR011009">
    <property type="entry name" value="Kinase-like_dom_sf"/>
</dbReference>
<evidence type="ECO:0000256" key="1">
    <source>
        <dbReference type="ARBA" id="ARBA00022679"/>
    </source>
</evidence>
<dbReference type="PANTHER" id="PTHR48013:SF9">
    <property type="entry name" value="DUAL SPECIFICITY MITOGEN-ACTIVATED PROTEIN KINASE KINASE 5"/>
    <property type="match status" value="1"/>
</dbReference>
<dbReference type="HOGENOM" id="CLU_1345441_0_0_1"/>
<evidence type="ECO:0000313" key="13">
    <source>
        <dbReference type="Proteomes" id="UP000011087"/>
    </source>
</evidence>
<proteinExistence type="inferred from homology"/>
<keyword evidence="2" id="KW-0547">Nucleotide-binding</keyword>
<evidence type="ECO:0000256" key="4">
    <source>
        <dbReference type="ARBA" id="ARBA00022840"/>
    </source>
</evidence>
<reference evidence="11 13" key="1">
    <citation type="journal article" date="2012" name="Nature">
        <title>Algal genomes reveal evolutionary mosaicism and the fate of nucleomorphs.</title>
        <authorList>
            <consortium name="DOE Joint Genome Institute"/>
            <person name="Curtis B.A."/>
            <person name="Tanifuji G."/>
            <person name="Burki F."/>
            <person name="Gruber A."/>
            <person name="Irimia M."/>
            <person name="Maruyama S."/>
            <person name="Arias M.C."/>
            <person name="Ball S.G."/>
            <person name="Gile G.H."/>
            <person name="Hirakawa Y."/>
            <person name="Hopkins J.F."/>
            <person name="Kuo A."/>
            <person name="Rensing S.A."/>
            <person name="Schmutz J."/>
            <person name="Symeonidi A."/>
            <person name="Elias M."/>
            <person name="Eveleigh R.J."/>
            <person name="Herman E.K."/>
            <person name="Klute M.J."/>
            <person name="Nakayama T."/>
            <person name="Obornik M."/>
            <person name="Reyes-Prieto A."/>
            <person name="Armbrust E.V."/>
            <person name="Aves S.J."/>
            <person name="Beiko R.G."/>
            <person name="Coutinho P."/>
            <person name="Dacks J.B."/>
            <person name="Durnford D.G."/>
            <person name="Fast N.M."/>
            <person name="Green B.R."/>
            <person name="Grisdale C.J."/>
            <person name="Hempel F."/>
            <person name="Henrissat B."/>
            <person name="Hoppner M.P."/>
            <person name="Ishida K."/>
            <person name="Kim E."/>
            <person name="Koreny L."/>
            <person name="Kroth P.G."/>
            <person name="Liu Y."/>
            <person name="Malik S.B."/>
            <person name="Maier U.G."/>
            <person name="McRose D."/>
            <person name="Mock T."/>
            <person name="Neilson J.A."/>
            <person name="Onodera N.T."/>
            <person name="Poole A.M."/>
            <person name="Pritham E.J."/>
            <person name="Richards T.A."/>
            <person name="Rocap G."/>
            <person name="Roy S.W."/>
            <person name="Sarai C."/>
            <person name="Schaack S."/>
            <person name="Shirato S."/>
            <person name="Slamovits C.H."/>
            <person name="Spencer D.F."/>
            <person name="Suzuki S."/>
            <person name="Worden A.Z."/>
            <person name="Zauner S."/>
            <person name="Barry K."/>
            <person name="Bell C."/>
            <person name="Bharti A.K."/>
            <person name="Crow J.A."/>
            <person name="Grimwood J."/>
            <person name="Kramer R."/>
            <person name="Lindquist E."/>
            <person name="Lucas S."/>
            <person name="Salamov A."/>
            <person name="McFadden G.I."/>
            <person name="Lane C.E."/>
            <person name="Keeling P.J."/>
            <person name="Gray M.W."/>
            <person name="Grigoriev I.V."/>
            <person name="Archibald J.M."/>
        </authorList>
    </citation>
    <scope>NUCLEOTIDE SEQUENCE</scope>
    <source>
        <strain evidence="11 13">CCMP2712</strain>
    </source>
</reference>
<organism evidence="11">
    <name type="scientific">Guillardia theta (strain CCMP2712)</name>
    <name type="common">Cryptophyte</name>
    <dbReference type="NCBI Taxonomy" id="905079"/>
    <lineage>
        <taxon>Eukaryota</taxon>
        <taxon>Cryptophyceae</taxon>
        <taxon>Pyrenomonadales</taxon>
        <taxon>Geminigeraceae</taxon>
        <taxon>Guillardia</taxon>
    </lineage>
</organism>
<dbReference type="RefSeq" id="XP_005827335.1">
    <property type="nucleotide sequence ID" value="XM_005827278.1"/>
</dbReference>
<dbReference type="AlphaFoldDB" id="L1IWY7"/>
<reference evidence="12" key="3">
    <citation type="submission" date="2015-06" db="UniProtKB">
        <authorList>
            <consortium name="EnsemblProtists"/>
        </authorList>
    </citation>
    <scope>IDENTIFICATION</scope>
</reference>
<comment type="similarity">
    <text evidence="5">Belongs to the protein kinase superfamily. STE Ser/Thr protein kinase family. MAP kinase kinase subfamily.</text>
</comment>
<dbReference type="STRING" id="905079.L1IWY7"/>
<dbReference type="GO" id="GO:0005524">
    <property type="term" value="F:ATP binding"/>
    <property type="evidence" value="ECO:0007669"/>
    <property type="project" value="UniProtKB-KW"/>
</dbReference>
<dbReference type="OrthoDB" id="10252354at2759"/>
<feature type="domain" description="Protein kinase" evidence="10">
    <location>
        <begin position="1"/>
        <end position="204"/>
    </location>
</feature>
<sequence>MPQVGGASGIVCRMRSSQTGSECVFKLLALPLRQDDGHPNILTFLDCTYDQATSRFIIATEWMDCLSLRDHMPPGRPIPEPAVGGIISQTVFGLAHLHSVQHTAHRDIKPSNILLNSAGNVKITDLCQSRQLAQTLDMMGTYVGQTLYMSPERIQGARYTANCDVWSVGLIAMIEDNEPPRLNPATCGATEEAANFCRACLEYE</sequence>
<dbReference type="SMART" id="SM00220">
    <property type="entry name" value="S_TKc"/>
    <property type="match status" value="1"/>
</dbReference>
<dbReference type="Proteomes" id="UP000011087">
    <property type="component" value="Unassembled WGS sequence"/>
</dbReference>
<gene>
    <name evidence="11" type="ORF">GUITHDRAFT_113592</name>
</gene>
<evidence type="ECO:0000256" key="8">
    <source>
        <dbReference type="ARBA" id="ARBA00049299"/>
    </source>
</evidence>
<evidence type="ECO:0000256" key="3">
    <source>
        <dbReference type="ARBA" id="ARBA00022777"/>
    </source>
</evidence>
<keyword evidence="13" id="KW-1185">Reference proteome</keyword>
<evidence type="ECO:0000256" key="5">
    <source>
        <dbReference type="ARBA" id="ARBA00038035"/>
    </source>
</evidence>
<dbReference type="EnsemblProtists" id="EKX40355">
    <property type="protein sequence ID" value="EKX40355"/>
    <property type="gene ID" value="GUITHDRAFT_113592"/>
</dbReference>
<dbReference type="Gene3D" id="1.10.510.10">
    <property type="entry name" value="Transferase(Phosphotransferase) domain 1"/>
    <property type="match status" value="1"/>
</dbReference>